<name>A0A7W7I030_9ACTN</name>
<feature type="chain" id="PRO_5030765392" description="AMIN-like domain-containing protein" evidence="1">
    <location>
        <begin position="26"/>
        <end position="212"/>
    </location>
</feature>
<evidence type="ECO:0000259" key="2">
    <source>
        <dbReference type="Pfam" id="PF24837"/>
    </source>
</evidence>
<comment type="caution">
    <text evidence="3">The sequence shown here is derived from an EMBL/GenBank/DDBJ whole genome shotgun (WGS) entry which is preliminary data.</text>
</comment>
<dbReference type="Pfam" id="PF24837">
    <property type="entry name" value="AMIN-like"/>
    <property type="match status" value="1"/>
</dbReference>
<proteinExistence type="predicted"/>
<dbReference type="Proteomes" id="UP000578112">
    <property type="component" value="Unassembled WGS sequence"/>
</dbReference>
<feature type="signal peptide" evidence="1">
    <location>
        <begin position="1"/>
        <end position="25"/>
    </location>
</feature>
<feature type="domain" description="AMIN-like" evidence="2">
    <location>
        <begin position="79"/>
        <end position="210"/>
    </location>
</feature>
<dbReference type="InterPro" id="IPR056303">
    <property type="entry name" value="AMIN-like"/>
</dbReference>
<gene>
    <name evidence="3" type="ORF">BJ971_004477</name>
</gene>
<dbReference type="PROSITE" id="PS51257">
    <property type="entry name" value="PROKAR_LIPOPROTEIN"/>
    <property type="match status" value="1"/>
</dbReference>
<reference evidence="3 4" key="1">
    <citation type="submission" date="2020-08" db="EMBL/GenBank/DDBJ databases">
        <title>Sequencing the genomes of 1000 actinobacteria strains.</title>
        <authorList>
            <person name="Klenk H.-P."/>
        </authorList>
    </citation>
    <scope>NUCLEOTIDE SEQUENCE [LARGE SCALE GENOMIC DNA]</scope>
    <source>
        <strain evidence="3 4">DSM 43149</strain>
    </source>
</reference>
<protein>
    <recommendedName>
        <fullName evidence="2">AMIN-like domain-containing protein</fullName>
    </recommendedName>
</protein>
<keyword evidence="4" id="KW-1185">Reference proteome</keyword>
<accession>A0A7W7I030</accession>
<dbReference type="EMBL" id="JACHNH010000001">
    <property type="protein sequence ID" value="MBB4763921.1"/>
    <property type="molecule type" value="Genomic_DNA"/>
</dbReference>
<keyword evidence="1" id="KW-0732">Signal</keyword>
<dbReference type="RefSeq" id="WP_203709257.1">
    <property type="nucleotide sequence ID" value="NZ_BOMK01000024.1"/>
</dbReference>
<dbReference type="AlphaFoldDB" id="A0A7W7I030"/>
<sequence length="212" mass="22221">MRMSVRRTLMVAPLCLALAACGGEAAGGRAPSATSGQGAAPVAEQAVPALAAATTAAPSCGITWGSAEKKAGSLSTARLLTVETGRHECWDRVVFEFNGTAQGYQVRYAAQVPTDGEGVDLAPYTAGPEHLWVTLLAPAYDANNGSTIDARDGDRVANVLRYDTLRDVVYGGSFEGYTTFAVGVRARLPFRVTLLAGPGTHSRIVVDVAHRW</sequence>
<evidence type="ECO:0000313" key="4">
    <source>
        <dbReference type="Proteomes" id="UP000578112"/>
    </source>
</evidence>
<organism evidence="3 4">
    <name type="scientific">Actinoplanes digitatis</name>
    <dbReference type="NCBI Taxonomy" id="1868"/>
    <lineage>
        <taxon>Bacteria</taxon>
        <taxon>Bacillati</taxon>
        <taxon>Actinomycetota</taxon>
        <taxon>Actinomycetes</taxon>
        <taxon>Micromonosporales</taxon>
        <taxon>Micromonosporaceae</taxon>
        <taxon>Actinoplanes</taxon>
    </lineage>
</organism>
<evidence type="ECO:0000256" key="1">
    <source>
        <dbReference type="SAM" id="SignalP"/>
    </source>
</evidence>
<evidence type="ECO:0000313" key="3">
    <source>
        <dbReference type="EMBL" id="MBB4763921.1"/>
    </source>
</evidence>